<dbReference type="Gene3D" id="3.30.70.270">
    <property type="match status" value="2"/>
</dbReference>
<evidence type="ECO:0000259" key="8">
    <source>
        <dbReference type="Pfam" id="PF00078"/>
    </source>
</evidence>
<keyword evidence="3" id="KW-0540">Nuclease</keyword>
<gene>
    <name evidence="12" type="ORF">EPI10_023771</name>
</gene>
<keyword evidence="2" id="KW-0548">Nucleotidyltransferase</keyword>
<evidence type="ECO:0000256" key="7">
    <source>
        <dbReference type="ARBA" id="ARBA00023268"/>
    </source>
</evidence>
<dbReference type="Pfam" id="PF17919">
    <property type="entry name" value="RT_RNaseH_2"/>
    <property type="match status" value="1"/>
</dbReference>
<dbReference type="FunFam" id="3.30.70.270:FF:000020">
    <property type="entry name" value="Transposon Tf2-6 polyprotein-like Protein"/>
    <property type="match status" value="1"/>
</dbReference>
<evidence type="ECO:0000256" key="3">
    <source>
        <dbReference type="ARBA" id="ARBA00022722"/>
    </source>
</evidence>
<keyword evidence="5" id="KW-0378">Hydrolase</keyword>
<evidence type="ECO:0000313" key="12">
    <source>
        <dbReference type="EMBL" id="KAA3473393.1"/>
    </source>
</evidence>
<feature type="domain" description="Reverse transcriptase RNase H-like" evidence="9">
    <location>
        <begin position="197"/>
        <end position="236"/>
    </location>
</feature>
<dbReference type="GO" id="GO:0004519">
    <property type="term" value="F:endonuclease activity"/>
    <property type="evidence" value="ECO:0007669"/>
    <property type="project" value="UniProtKB-KW"/>
</dbReference>
<dbReference type="InterPro" id="IPR041588">
    <property type="entry name" value="Integrase_H2C2"/>
</dbReference>
<evidence type="ECO:0000259" key="11">
    <source>
        <dbReference type="Pfam" id="PF17921"/>
    </source>
</evidence>
<feature type="domain" description="Integrase zinc-binding" evidence="11">
    <location>
        <begin position="331"/>
        <end position="388"/>
    </location>
</feature>
<dbReference type="GO" id="GO:0003964">
    <property type="term" value="F:RNA-directed DNA polymerase activity"/>
    <property type="evidence" value="ECO:0007669"/>
    <property type="project" value="UniProtKB-KW"/>
</dbReference>
<keyword evidence="1" id="KW-0808">Transferase</keyword>
<sequence>MDLMNRIFRPYLDKFAIVFIDDILIYSRDESEHVEHLRIVLQTLRDKQLYAKCSKCEFWLWKVRFLGHIVSADGIRVNPSKISTVIDWKPPRNVYEVRSFLGLAGYYRRFVKGFSMIATLMTRLRQKDVKFEWFENCQQSFDQLKALLTEAPVFVQPESGKEFVIYSNASLNGLGCVLMQEGKVGRYCICIQNLASSFLYGEKCHIFTDHKSLKYVMTQKNLNLRQRRWIKLLKDYELVIDYHPGKANVVVDDLSRKSLFTLRAMNTQLTLSNDGLILAELKAKLVFFKQICEAQKCDSEQQAKRVQYESTSDSEYQIGYDDCLIICVPKNPELIQKILYETHSGCLSVHPRSTKMYNDLKQLYWWSGMKRDISEFVARCLVCQQVKAEHQVPSGLL</sequence>
<dbReference type="InterPro" id="IPR050951">
    <property type="entry name" value="Retrovirus_Pol_polyprotein"/>
</dbReference>
<dbReference type="InterPro" id="IPR041373">
    <property type="entry name" value="RT_RNaseH"/>
</dbReference>
<dbReference type="InterPro" id="IPR043502">
    <property type="entry name" value="DNA/RNA_pol_sf"/>
</dbReference>
<evidence type="ECO:0000256" key="4">
    <source>
        <dbReference type="ARBA" id="ARBA00022759"/>
    </source>
</evidence>
<dbReference type="InterPro" id="IPR041577">
    <property type="entry name" value="RT_RNaseH_2"/>
</dbReference>
<name>A0A5B6VWC6_9ROSI</name>
<evidence type="ECO:0000259" key="10">
    <source>
        <dbReference type="Pfam" id="PF17919"/>
    </source>
</evidence>
<dbReference type="Pfam" id="PF17921">
    <property type="entry name" value="Integrase_H2C2"/>
    <property type="match status" value="1"/>
</dbReference>
<dbReference type="InterPro" id="IPR000477">
    <property type="entry name" value="RT_dom"/>
</dbReference>
<feature type="domain" description="Reverse transcriptase/retrotransposon-derived protein RNase H-like" evidence="10">
    <location>
        <begin position="133"/>
        <end position="189"/>
    </location>
</feature>
<dbReference type="GO" id="GO:0016787">
    <property type="term" value="F:hydrolase activity"/>
    <property type="evidence" value="ECO:0007669"/>
    <property type="project" value="UniProtKB-KW"/>
</dbReference>
<dbReference type="AlphaFoldDB" id="A0A5B6VWC6"/>
<dbReference type="PANTHER" id="PTHR37984">
    <property type="entry name" value="PROTEIN CBG26694"/>
    <property type="match status" value="1"/>
</dbReference>
<dbReference type="SUPFAM" id="SSF56672">
    <property type="entry name" value="DNA/RNA polymerases"/>
    <property type="match status" value="1"/>
</dbReference>
<proteinExistence type="predicted"/>
<dbReference type="Pfam" id="PF00078">
    <property type="entry name" value="RVT_1"/>
    <property type="match status" value="1"/>
</dbReference>
<feature type="domain" description="Reverse transcriptase" evidence="8">
    <location>
        <begin position="3"/>
        <end position="69"/>
    </location>
</feature>
<dbReference type="EMBL" id="SMMG02000005">
    <property type="protein sequence ID" value="KAA3473393.1"/>
    <property type="molecule type" value="Genomic_DNA"/>
</dbReference>
<comment type="caution">
    <text evidence="12">The sequence shown here is derived from an EMBL/GenBank/DDBJ whole genome shotgun (WGS) entry which is preliminary data.</text>
</comment>
<dbReference type="Gene3D" id="1.10.340.70">
    <property type="match status" value="1"/>
</dbReference>
<keyword evidence="13" id="KW-1185">Reference proteome</keyword>
<evidence type="ECO:0000256" key="2">
    <source>
        <dbReference type="ARBA" id="ARBA00022695"/>
    </source>
</evidence>
<dbReference type="CDD" id="cd01647">
    <property type="entry name" value="RT_LTR"/>
    <property type="match status" value="1"/>
</dbReference>
<evidence type="ECO:0000256" key="5">
    <source>
        <dbReference type="ARBA" id="ARBA00022801"/>
    </source>
</evidence>
<evidence type="ECO:0000256" key="1">
    <source>
        <dbReference type="ARBA" id="ARBA00022679"/>
    </source>
</evidence>
<evidence type="ECO:0000256" key="6">
    <source>
        <dbReference type="ARBA" id="ARBA00022918"/>
    </source>
</evidence>
<dbReference type="OrthoDB" id="1304586at2759"/>
<dbReference type="InterPro" id="IPR043128">
    <property type="entry name" value="Rev_trsase/Diguanyl_cyclase"/>
</dbReference>
<evidence type="ECO:0000259" key="9">
    <source>
        <dbReference type="Pfam" id="PF17917"/>
    </source>
</evidence>
<dbReference type="Pfam" id="PF17917">
    <property type="entry name" value="RT_RNaseH"/>
    <property type="match status" value="1"/>
</dbReference>
<protein>
    <submittedName>
        <fullName evidence="12">Reverse transcriptase</fullName>
    </submittedName>
</protein>
<keyword evidence="4" id="KW-0255">Endonuclease</keyword>
<keyword evidence="7" id="KW-0511">Multifunctional enzyme</keyword>
<evidence type="ECO:0000313" key="13">
    <source>
        <dbReference type="Proteomes" id="UP000325315"/>
    </source>
</evidence>
<reference evidence="13" key="1">
    <citation type="journal article" date="2019" name="Plant Biotechnol. J.">
        <title>Genome sequencing of the Australian wild diploid species Gossypium australe highlights disease resistance and delayed gland morphogenesis.</title>
        <authorList>
            <person name="Cai Y."/>
            <person name="Cai X."/>
            <person name="Wang Q."/>
            <person name="Wang P."/>
            <person name="Zhang Y."/>
            <person name="Cai C."/>
            <person name="Xu Y."/>
            <person name="Wang K."/>
            <person name="Zhou Z."/>
            <person name="Wang C."/>
            <person name="Geng S."/>
            <person name="Li B."/>
            <person name="Dong Q."/>
            <person name="Hou Y."/>
            <person name="Wang H."/>
            <person name="Ai P."/>
            <person name="Liu Z."/>
            <person name="Yi F."/>
            <person name="Sun M."/>
            <person name="An G."/>
            <person name="Cheng J."/>
            <person name="Zhang Y."/>
            <person name="Shi Q."/>
            <person name="Xie Y."/>
            <person name="Shi X."/>
            <person name="Chang Y."/>
            <person name="Huang F."/>
            <person name="Chen Y."/>
            <person name="Hong S."/>
            <person name="Mi L."/>
            <person name="Sun Q."/>
            <person name="Zhang L."/>
            <person name="Zhou B."/>
            <person name="Peng R."/>
            <person name="Zhang X."/>
            <person name="Liu F."/>
        </authorList>
    </citation>
    <scope>NUCLEOTIDE SEQUENCE [LARGE SCALE GENOMIC DNA]</scope>
    <source>
        <strain evidence="13">cv. PA1801</strain>
    </source>
</reference>
<dbReference type="PANTHER" id="PTHR37984:SF5">
    <property type="entry name" value="PROTEIN NYNRIN-LIKE"/>
    <property type="match status" value="1"/>
</dbReference>
<accession>A0A5B6VWC6</accession>
<dbReference type="Proteomes" id="UP000325315">
    <property type="component" value="Unassembled WGS sequence"/>
</dbReference>
<organism evidence="12 13">
    <name type="scientific">Gossypium australe</name>
    <dbReference type="NCBI Taxonomy" id="47621"/>
    <lineage>
        <taxon>Eukaryota</taxon>
        <taxon>Viridiplantae</taxon>
        <taxon>Streptophyta</taxon>
        <taxon>Embryophyta</taxon>
        <taxon>Tracheophyta</taxon>
        <taxon>Spermatophyta</taxon>
        <taxon>Magnoliopsida</taxon>
        <taxon>eudicotyledons</taxon>
        <taxon>Gunneridae</taxon>
        <taxon>Pentapetalae</taxon>
        <taxon>rosids</taxon>
        <taxon>malvids</taxon>
        <taxon>Malvales</taxon>
        <taxon>Malvaceae</taxon>
        <taxon>Malvoideae</taxon>
        <taxon>Gossypium</taxon>
    </lineage>
</organism>
<keyword evidence="6 12" id="KW-0695">RNA-directed DNA polymerase</keyword>